<dbReference type="PANTHER" id="PTHR43176:SF3">
    <property type="entry name" value="3-HYDROXYISOBUTYRYL-COA HYDROLASE, MITOCHONDRIAL"/>
    <property type="match status" value="1"/>
</dbReference>
<dbReference type="InterPro" id="IPR029045">
    <property type="entry name" value="ClpP/crotonase-like_dom_sf"/>
</dbReference>
<evidence type="ECO:0000313" key="5">
    <source>
        <dbReference type="EMBL" id="QGU06795.1"/>
    </source>
</evidence>
<dbReference type="KEGG" id="cok:COCCU_04235"/>
<dbReference type="NCBIfam" id="NF004127">
    <property type="entry name" value="PRK05617.1"/>
    <property type="match status" value="1"/>
</dbReference>
<dbReference type="InterPro" id="IPR032259">
    <property type="entry name" value="HIBYL-CoA-H"/>
</dbReference>
<dbReference type="Gene3D" id="3.90.226.10">
    <property type="entry name" value="2-enoyl-CoA Hydratase, Chain A, domain 1"/>
    <property type="match status" value="1"/>
</dbReference>
<protein>
    <recommendedName>
        <fullName evidence="2">3-hydroxyisobutyryl-CoA hydrolase</fullName>
        <ecNumber evidence="2">3.1.2.4</ecNumber>
    </recommendedName>
</protein>
<evidence type="ECO:0000313" key="6">
    <source>
        <dbReference type="Proteomes" id="UP000424462"/>
    </source>
</evidence>
<keyword evidence="5" id="KW-0456">Lyase</keyword>
<evidence type="ECO:0000256" key="1">
    <source>
        <dbReference type="ARBA" id="ARBA00001709"/>
    </source>
</evidence>
<accession>A0A6B8W659</accession>
<dbReference type="CDD" id="cd06558">
    <property type="entry name" value="crotonase-like"/>
    <property type="match status" value="1"/>
</dbReference>
<sequence>MTENVAKPATEVDPEVRSYIRGNTGVLELNRPRAINSLNPEMIAEISRALKFWETDEAVTQVLLYSNSERGFCAGGDVRFARSEILAGNEGVVDEFFRAEYELNHFIANYPKPYVSLIDGVVMGGGWGISLHGSHRIITERAFAAMPEMAIGYFTDVGVAYASQRMVGEKGKASPALAAFIGLSGARLNPADLIWSGVATHVIFSKNLQNFMDAMIDRGIAAALTENATTPPRDSEWSSHEDAIEECFAQDSWAEIETALQAHPDTEFRSKVRELMAVSSPTSVVATAEFFRACRSAATLREALGLEIILGEMLRREPDFVEGVRAVLVDKDRSPSFSPASTAEVDVEKYRSLLT</sequence>
<evidence type="ECO:0000256" key="2">
    <source>
        <dbReference type="ARBA" id="ARBA00011915"/>
    </source>
</evidence>
<dbReference type="SUPFAM" id="SSF52096">
    <property type="entry name" value="ClpP/crotonase"/>
    <property type="match status" value="1"/>
</dbReference>
<dbReference type="EMBL" id="CP046455">
    <property type="protein sequence ID" value="QGU06795.1"/>
    <property type="molecule type" value="Genomic_DNA"/>
</dbReference>
<keyword evidence="6" id="KW-1185">Reference proteome</keyword>
<proteinExistence type="predicted"/>
<dbReference type="RefSeq" id="WP_156230371.1">
    <property type="nucleotide sequence ID" value="NZ_CP046455.1"/>
</dbReference>
<reference evidence="5 6" key="1">
    <citation type="submission" date="2019-11" db="EMBL/GenBank/DDBJ databases">
        <title>Complete genome sequence of Corynebacterium kalinowskii 1959, a novel Corynebacterium species isolated from soil of a small paddock in Vilsendorf, Germany.</title>
        <authorList>
            <person name="Schaffert L."/>
            <person name="Ruwe M."/>
            <person name="Milse J."/>
            <person name="Hanuschka K."/>
            <person name="Ortseifen V."/>
            <person name="Droste J."/>
            <person name="Brandt D."/>
            <person name="Schlueter L."/>
            <person name="Kutter Y."/>
            <person name="Vinke S."/>
            <person name="Viehoefer P."/>
            <person name="Jacob L."/>
            <person name="Luebke N.-C."/>
            <person name="Schulte-Berndt E."/>
            <person name="Hain C."/>
            <person name="Linder M."/>
            <person name="Schmidt P."/>
            <person name="Wollenschlaeger L."/>
            <person name="Luttermann T."/>
            <person name="Thieme E."/>
            <person name="Hassa J."/>
            <person name="Haak M."/>
            <person name="Wittchen M."/>
            <person name="Mentz A."/>
            <person name="Persicke M."/>
            <person name="Busche T."/>
            <person name="Ruckert C."/>
        </authorList>
    </citation>
    <scope>NUCLEOTIDE SEQUENCE [LARGE SCALE GENOMIC DNA]</scope>
    <source>
        <strain evidence="5 6">2039</strain>
    </source>
</reference>
<dbReference type="Pfam" id="PF16113">
    <property type="entry name" value="ECH_2"/>
    <property type="match status" value="1"/>
</dbReference>
<feature type="domain" description="Enoyl-CoA hydratase/isomerase" evidence="4">
    <location>
        <begin position="25"/>
        <end position="353"/>
    </location>
</feature>
<dbReference type="Proteomes" id="UP000424462">
    <property type="component" value="Chromosome"/>
</dbReference>
<dbReference type="GO" id="GO:0016829">
    <property type="term" value="F:lyase activity"/>
    <property type="evidence" value="ECO:0007669"/>
    <property type="project" value="UniProtKB-KW"/>
</dbReference>
<dbReference type="GO" id="GO:0003860">
    <property type="term" value="F:3-hydroxyisobutyryl-CoA hydrolase activity"/>
    <property type="evidence" value="ECO:0007669"/>
    <property type="project" value="UniProtKB-EC"/>
</dbReference>
<evidence type="ECO:0000259" key="4">
    <source>
        <dbReference type="Pfam" id="PF16113"/>
    </source>
</evidence>
<keyword evidence="3" id="KW-0378">Hydrolase</keyword>
<dbReference type="AlphaFoldDB" id="A0A6B8W659"/>
<dbReference type="GO" id="GO:0006574">
    <property type="term" value="P:L-valine catabolic process"/>
    <property type="evidence" value="ECO:0007669"/>
    <property type="project" value="TreeGrafter"/>
</dbReference>
<comment type="catalytic activity">
    <reaction evidence="1">
        <text>3-hydroxy-2-methylpropanoyl-CoA + H2O = 3-hydroxy-2-methylpropanoate + CoA + H(+)</text>
        <dbReference type="Rhea" id="RHEA:20888"/>
        <dbReference type="ChEBI" id="CHEBI:11805"/>
        <dbReference type="ChEBI" id="CHEBI:15377"/>
        <dbReference type="ChEBI" id="CHEBI:15378"/>
        <dbReference type="ChEBI" id="CHEBI:57287"/>
        <dbReference type="ChEBI" id="CHEBI:57340"/>
        <dbReference type="EC" id="3.1.2.4"/>
    </reaction>
</comment>
<gene>
    <name evidence="5" type="primary">echA8</name>
    <name evidence="5" type="ORF">COCCU_04235</name>
</gene>
<evidence type="ECO:0000256" key="3">
    <source>
        <dbReference type="ARBA" id="ARBA00022801"/>
    </source>
</evidence>
<organism evidence="5 6">
    <name type="scientific">Corynebacterium occultum</name>
    <dbReference type="NCBI Taxonomy" id="2675219"/>
    <lineage>
        <taxon>Bacteria</taxon>
        <taxon>Bacillati</taxon>
        <taxon>Actinomycetota</taxon>
        <taxon>Actinomycetes</taxon>
        <taxon>Mycobacteriales</taxon>
        <taxon>Corynebacteriaceae</taxon>
        <taxon>Corynebacterium</taxon>
    </lineage>
</organism>
<dbReference type="InterPro" id="IPR045004">
    <property type="entry name" value="ECH_dom"/>
</dbReference>
<dbReference type="PANTHER" id="PTHR43176">
    <property type="entry name" value="3-HYDROXYISOBUTYRYL-COA HYDROLASE-RELATED"/>
    <property type="match status" value="1"/>
</dbReference>
<dbReference type="EC" id="3.1.2.4" evidence="2"/>
<name>A0A6B8W659_9CORY</name>